<dbReference type="SUPFAM" id="SSF46785">
    <property type="entry name" value="Winged helix' DNA-binding domain"/>
    <property type="match status" value="1"/>
</dbReference>
<dbReference type="AlphaFoldDB" id="A0A9D2Q747"/>
<dbReference type="EMBL" id="DWWA01000053">
    <property type="protein sequence ID" value="HJC73204.1"/>
    <property type="molecule type" value="Genomic_DNA"/>
</dbReference>
<reference evidence="1" key="1">
    <citation type="journal article" date="2021" name="PeerJ">
        <title>Extensive microbial diversity within the chicken gut microbiome revealed by metagenomics and culture.</title>
        <authorList>
            <person name="Gilroy R."/>
            <person name="Ravi A."/>
            <person name="Getino M."/>
            <person name="Pursley I."/>
            <person name="Horton D.L."/>
            <person name="Alikhan N.F."/>
            <person name="Baker D."/>
            <person name="Gharbi K."/>
            <person name="Hall N."/>
            <person name="Watson M."/>
            <person name="Adriaenssens E.M."/>
            <person name="Foster-Nyarko E."/>
            <person name="Jarju S."/>
            <person name="Secka A."/>
            <person name="Antonio M."/>
            <person name="Oren A."/>
            <person name="Chaudhuri R.R."/>
            <person name="La Ragione R."/>
            <person name="Hildebrand F."/>
            <person name="Pallen M.J."/>
        </authorList>
    </citation>
    <scope>NUCLEOTIDE SEQUENCE</scope>
    <source>
        <strain evidence="1">5933</strain>
    </source>
</reference>
<organism evidence="1 2">
    <name type="scientific">Candidatus Ruthenibacterium merdavium</name>
    <dbReference type="NCBI Taxonomy" id="2838752"/>
    <lineage>
        <taxon>Bacteria</taxon>
        <taxon>Bacillati</taxon>
        <taxon>Bacillota</taxon>
        <taxon>Clostridia</taxon>
        <taxon>Eubacteriales</taxon>
        <taxon>Oscillospiraceae</taxon>
        <taxon>Ruthenibacterium</taxon>
    </lineage>
</organism>
<reference evidence="1" key="2">
    <citation type="submission" date="2021-04" db="EMBL/GenBank/DDBJ databases">
        <authorList>
            <person name="Gilroy R."/>
        </authorList>
    </citation>
    <scope>NUCLEOTIDE SEQUENCE</scope>
    <source>
        <strain evidence="1">5933</strain>
    </source>
</reference>
<proteinExistence type="predicted"/>
<dbReference type="Proteomes" id="UP000823918">
    <property type="component" value="Unassembled WGS sequence"/>
</dbReference>
<gene>
    <name evidence="1" type="ORF">H9698_10505</name>
</gene>
<sequence length="105" mass="12161">MDDFRIIYRILKYLRDAMDFEEFDSEGFTAQRFGTNGNRFHALLTRLQESGYIDNLKVVRYTRTPQQIQPPIAPRITLKGLEYLSENSMMKKAADIAKGVLEVIA</sequence>
<dbReference type="Gene3D" id="1.10.10.10">
    <property type="entry name" value="Winged helix-like DNA-binding domain superfamily/Winged helix DNA-binding domain"/>
    <property type="match status" value="1"/>
</dbReference>
<protein>
    <submittedName>
        <fullName evidence="1">YjcQ family protein</fullName>
    </submittedName>
</protein>
<dbReference type="InterPro" id="IPR036388">
    <property type="entry name" value="WH-like_DNA-bd_sf"/>
</dbReference>
<name>A0A9D2Q747_9FIRM</name>
<dbReference type="InterPro" id="IPR036390">
    <property type="entry name" value="WH_DNA-bd_sf"/>
</dbReference>
<evidence type="ECO:0000313" key="2">
    <source>
        <dbReference type="Proteomes" id="UP000823918"/>
    </source>
</evidence>
<dbReference type="Pfam" id="PF09639">
    <property type="entry name" value="YjcQ"/>
    <property type="match status" value="1"/>
</dbReference>
<evidence type="ECO:0000313" key="1">
    <source>
        <dbReference type="EMBL" id="HJC73204.1"/>
    </source>
</evidence>
<comment type="caution">
    <text evidence="1">The sequence shown here is derived from an EMBL/GenBank/DDBJ whole genome shotgun (WGS) entry which is preliminary data.</text>
</comment>
<dbReference type="InterPro" id="IPR018597">
    <property type="entry name" value="Phage_Tuc2009_YjcQ"/>
</dbReference>
<accession>A0A9D2Q747</accession>